<feature type="domain" description="CCHC-type" evidence="3">
    <location>
        <begin position="40"/>
        <end position="56"/>
    </location>
</feature>
<evidence type="ECO:0000313" key="5">
    <source>
        <dbReference type="Proteomes" id="UP001151760"/>
    </source>
</evidence>
<evidence type="ECO:0000256" key="1">
    <source>
        <dbReference type="PROSITE-ProRule" id="PRU00047"/>
    </source>
</evidence>
<evidence type="ECO:0000313" key="4">
    <source>
        <dbReference type="EMBL" id="GJS73938.1"/>
    </source>
</evidence>
<feature type="compositionally biased region" description="Polar residues" evidence="2">
    <location>
        <begin position="358"/>
        <end position="367"/>
    </location>
</feature>
<evidence type="ECO:0000256" key="2">
    <source>
        <dbReference type="SAM" id="MobiDB-lite"/>
    </source>
</evidence>
<accession>A0ABQ4YAH6</accession>
<dbReference type="InterPro" id="IPR001878">
    <property type="entry name" value="Znf_CCHC"/>
</dbReference>
<gene>
    <name evidence="4" type="ORF">Tco_0706779</name>
</gene>
<evidence type="ECO:0000259" key="3">
    <source>
        <dbReference type="PROSITE" id="PS50158"/>
    </source>
</evidence>
<keyword evidence="1" id="KW-0863">Zinc-finger</keyword>
<dbReference type="PANTHER" id="PTHR33223:SF11">
    <property type="entry name" value="ELEMENT PROTEIN, PUTATIVE-RELATED"/>
    <property type="match status" value="1"/>
</dbReference>
<reference evidence="4" key="1">
    <citation type="journal article" date="2022" name="Int. J. Mol. Sci.">
        <title>Draft Genome of Tanacetum Coccineum: Genomic Comparison of Closely Related Tanacetum-Family Plants.</title>
        <authorList>
            <person name="Yamashiro T."/>
            <person name="Shiraishi A."/>
            <person name="Nakayama K."/>
            <person name="Satake H."/>
        </authorList>
    </citation>
    <scope>NUCLEOTIDE SEQUENCE</scope>
</reference>
<feature type="region of interest" description="Disordered" evidence="2">
    <location>
        <begin position="101"/>
        <end position="129"/>
    </location>
</feature>
<dbReference type="SUPFAM" id="SSF57756">
    <property type="entry name" value="Retrovirus zinc finger-like domains"/>
    <property type="match status" value="1"/>
</dbReference>
<keyword evidence="1" id="KW-0479">Metal-binding</keyword>
<name>A0ABQ4YAH6_9ASTR</name>
<reference evidence="4" key="2">
    <citation type="submission" date="2022-01" db="EMBL/GenBank/DDBJ databases">
        <authorList>
            <person name="Yamashiro T."/>
            <person name="Shiraishi A."/>
            <person name="Satake H."/>
            <person name="Nakayama K."/>
        </authorList>
    </citation>
    <scope>NUCLEOTIDE SEQUENCE</scope>
</reference>
<organism evidence="4 5">
    <name type="scientific">Tanacetum coccineum</name>
    <dbReference type="NCBI Taxonomy" id="301880"/>
    <lineage>
        <taxon>Eukaryota</taxon>
        <taxon>Viridiplantae</taxon>
        <taxon>Streptophyta</taxon>
        <taxon>Embryophyta</taxon>
        <taxon>Tracheophyta</taxon>
        <taxon>Spermatophyta</taxon>
        <taxon>Magnoliopsida</taxon>
        <taxon>eudicotyledons</taxon>
        <taxon>Gunneridae</taxon>
        <taxon>Pentapetalae</taxon>
        <taxon>asterids</taxon>
        <taxon>campanulids</taxon>
        <taxon>Asterales</taxon>
        <taxon>Asteraceae</taxon>
        <taxon>Asteroideae</taxon>
        <taxon>Anthemideae</taxon>
        <taxon>Anthemidinae</taxon>
        <taxon>Tanacetum</taxon>
    </lineage>
</organism>
<dbReference type="InterPro" id="IPR036875">
    <property type="entry name" value="Znf_CCHC_sf"/>
</dbReference>
<keyword evidence="1" id="KW-0862">Zinc</keyword>
<feature type="region of interest" description="Disordered" evidence="2">
    <location>
        <begin position="19"/>
        <end position="40"/>
    </location>
</feature>
<proteinExistence type="predicted"/>
<feature type="region of interest" description="Disordered" evidence="2">
    <location>
        <begin position="329"/>
        <end position="377"/>
    </location>
</feature>
<dbReference type="PANTHER" id="PTHR33223">
    <property type="entry name" value="CCHC-TYPE DOMAIN-CONTAINING PROTEIN"/>
    <property type="match status" value="1"/>
</dbReference>
<sequence length="443" mass="50398">MAIRDFKKFFKRRGRFVRQPHEERKSFQRNKDDKNGKGERKCFKCGDPNHLIGECPLLSKYQNQKAFVEGSWSDSDEDEEEKTKDEKCLMAKASNEVLSETEYFSDDQSSLDENDLDSDSSAVGNNDANTESLTSIMLRLTKPLDEPEREFRRLRKAALRSHQNDSLAIAGRNLFDDEASSSNNTGPKPPTPPKTLHEHSRPTSSGFQNPITVPTEQTKRIVNSRDIWLIQNTCTFQGLRTEDPFRHVKHYIGIVDNIQADGATGDTSRLRFFYFSFKGKVAKWLDRIPPTQVTTWDQLVGSYEADECKELSLAEQVCLSGGDIYNDPSLLRKTKKEGPEGAKPNTTQEPTPRPSILYSPSKTSNLPFPSRLKKQKKDDEDERLLSIFKQIHINLPFLKVMIHMPKGAKVLKDLFSHKEKLEKAASSVKLSEECSAIIQRSLP</sequence>
<keyword evidence="5" id="KW-1185">Reference proteome</keyword>
<dbReference type="Proteomes" id="UP001151760">
    <property type="component" value="Unassembled WGS sequence"/>
</dbReference>
<comment type="caution">
    <text evidence="4">The sequence shown here is derived from an EMBL/GenBank/DDBJ whole genome shotgun (WGS) entry which is preliminary data.</text>
</comment>
<feature type="region of interest" description="Disordered" evidence="2">
    <location>
        <begin position="176"/>
        <end position="213"/>
    </location>
</feature>
<feature type="compositionally biased region" description="Polar residues" evidence="2">
    <location>
        <begin position="202"/>
        <end position="213"/>
    </location>
</feature>
<protein>
    <submittedName>
        <fullName evidence="4">Zf-CCHC domain-containing protein</fullName>
    </submittedName>
</protein>
<dbReference type="PROSITE" id="PS50158">
    <property type="entry name" value="ZF_CCHC"/>
    <property type="match status" value="1"/>
</dbReference>
<dbReference type="EMBL" id="BQNB010010193">
    <property type="protein sequence ID" value="GJS73938.1"/>
    <property type="molecule type" value="Genomic_DNA"/>
</dbReference>
<feature type="compositionally biased region" description="Acidic residues" evidence="2">
    <location>
        <begin position="103"/>
        <end position="118"/>
    </location>
</feature>